<dbReference type="EMBL" id="CP099587">
    <property type="protein sequence ID" value="USS47216.1"/>
    <property type="molecule type" value="Genomic_DNA"/>
</dbReference>
<reference evidence="3" key="2">
    <citation type="submission" date="2022-06" db="EMBL/GenBank/DDBJ databases">
        <title>Draft genome sequence of Burkholderia glumae strain GR20004 isolated from rice panicle showing bacterial panicle blight.</title>
        <authorList>
            <person name="Choi S.Y."/>
            <person name="Lee Y.H."/>
        </authorList>
    </citation>
    <scope>NUCLEOTIDE SEQUENCE</scope>
    <source>
        <strain evidence="3">GR20004</strain>
    </source>
</reference>
<accession>A0AAP9Y9C8</accession>
<evidence type="ECO:0000313" key="3">
    <source>
        <dbReference type="EMBL" id="USS47216.1"/>
    </source>
</evidence>
<dbReference type="GeneID" id="45697598"/>
<dbReference type="EMBL" id="CP065601">
    <property type="protein sequence ID" value="QPQ93885.1"/>
    <property type="molecule type" value="Genomic_DNA"/>
</dbReference>
<protein>
    <submittedName>
        <fullName evidence="2">Uncharacterized protein</fullName>
    </submittedName>
</protein>
<gene>
    <name evidence="2" type="ORF">I6H06_17000</name>
    <name evidence="3" type="ORF">NFI99_20325</name>
</gene>
<dbReference type="Proteomes" id="UP001056386">
    <property type="component" value="Chromosome 1"/>
</dbReference>
<evidence type="ECO:0000313" key="2">
    <source>
        <dbReference type="EMBL" id="QPQ93885.1"/>
    </source>
</evidence>
<dbReference type="RefSeq" id="WP_127913960.1">
    <property type="nucleotide sequence ID" value="NZ_CP065601.1"/>
</dbReference>
<sequence length="341" mass="37549">MPFKKPSMPAAAEKRSPQGATGTRISSTKKTRVAAVDSLHKFIRPTPPGLTALVVRDKHLVRDARAAIETQYMSFGNVAGIPAPDAEFMSSLHSGNLQALDEIEALAELEKLPDTALERTFYVYGSRPNFNFSGNEGLSMLLPIIEDAENGWVTLAQSCDSLSAEHLIAGMCQMRASAQNAAAYVLLVIVCPSKEQVPGIRDFCDEYLEVDACEPDPDAHLAFSIEALRLADMHTLGYGKVICNVTLTDDGYMRTFEPFIATSLRDRLIWKLRAAGKSLSEIGELVDLHKSSVKRCLDAMRPVRRRALSEVEITQYIDALDVEEPAEDSPEVRDDDTEKFA</sequence>
<feature type="region of interest" description="Disordered" evidence="1">
    <location>
        <begin position="1"/>
        <end position="29"/>
    </location>
</feature>
<reference evidence="2 4" key="1">
    <citation type="submission" date="2020-12" db="EMBL/GenBank/DDBJ databases">
        <title>FDA dAtabase for Regulatory Grade micrObial Sequences (FDA-ARGOS): Supporting development and validation of Infectious Disease Dx tests.</title>
        <authorList>
            <person name="Minogue T."/>
            <person name="Wolcott M."/>
            <person name="Wasieloski L."/>
            <person name="Aguilar W."/>
            <person name="Moore D."/>
            <person name="Jaissle J."/>
            <person name="Tallon L."/>
            <person name="Sadzewicz L."/>
            <person name="Zhao X."/>
            <person name="Boylan J."/>
            <person name="Ott S."/>
            <person name="Bowen H."/>
            <person name="Vavikolanu K."/>
            <person name="Mehta A."/>
            <person name="Aluvathingal J."/>
            <person name="Nadendla S."/>
            <person name="Yan Y."/>
            <person name="Sichtig H."/>
        </authorList>
    </citation>
    <scope>NUCLEOTIDE SEQUENCE [LARGE SCALE GENOMIC DNA]</scope>
    <source>
        <strain evidence="2 4">FDAARGOS_949</strain>
    </source>
</reference>
<evidence type="ECO:0000256" key="1">
    <source>
        <dbReference type="SAM" id="MobiDB-lite"/>
    </source>
</evidence>
<organism evidence="2 4">
    <name type="scientific">Burkholderia glumae</name>
    <name type="common">Pseudomonas glumae</name>
    <dbReference type="NCBI Taxonomy" id="337"/>
    <lineage>
        <taxon>Bacteria</taxon>
        <taxon>Pseudomonadati</taxon>
        <taxon>Pseudomonadota</taxon>
        <taxon>Betaproteobacteria</taxon>
        <taxon>Burkholderiales</taxon>
        <taxon>Burkholderiaceae</taxon>
        <taxon>Burkholderia</taxon>
    </lineage>
</organism>
<dbReference type="Proteomes" id="UP000594892">
    <property type="component" value="Chromosome 2"/>
</dbReference>
<proteinExistence type="predicted"/>
<dbReference type="AlphaFoldDB" id="A0AAP9Y9C8"/>
<evidence type="ECO:0000313" key="4">
    <source>
        <dbReference type="Proteomes" id="UP000594892"/>
    </source>
</evidence>
<evidence type="ECO:0000313" key="5">
    <source>
        <dbReference type="Proteomes" id="UP001056386"/>
    </source>
</evidence>
<name>A0AAP9Y9C8_BURGL</name>
<keyword evidence="5" id="KW-1185">Reference proteome</keyword>